<keyword evidence="3" id="KW-0028">Amino-acid biosynthesis</keyword>
<dbReference type="GO" id="GO:0019632">
    <property type="term" value="P:shikimate metabolic process"/>
    <property type="evidence" value="ECO:0007669"/>
    <property type="project" value="TreeGrafter"/>
</dbReference>
<evidence type="ECO:0000313" key="8">
    <source>
        <dbReference type="Proteomes" id="UP000660861"/>
    </source>
</evidence>
<dbReference type="AlphaFoldDB" id="A0A926ED20"/>
<dbReference type="GO" id="GO:0009073">
    <property type="term" value="P:aromatic amino acid family biosynthetic process"/>
    <property type="evidence" value="ECO:0007669"/>
    <property type="project" value="UniProtKB-KW"/>
</dbReference>
<evidence type="ECO:0000259" key="6">
    <source>
        <dbReference type="Pfam" id="PF08501"/>
    </source>
</evidence>
<reference evidence="7" key="1">
    <citation type="submission" date="2020-08" db="EMBL/GenBank/DDBJ databases">
        <title>Genome public.</title>
        <authorList>
            <person name="Liu C."/>
            <person name="Sun Q."/>
        </authorList>
    </citation>
    <scope>NUCLEOTIDE SEQUENCE</scope>
    <source>
        <strain evidence="7">NSJ-54</strain>
    </source>
</reference>
<dbReference type="Proteomes" id="UP000660861">
    <property type="component" value="Unassembled WGS sequence"/>
</dbReference>
<protein>
    <recommendedName>
        <fullName evidence="2">shikimate dehydrogenase (NADP(+))</fullName>
        <ecNumber evidence="2">1.1.1.25</ecNumber>
    </recommendedName>
</protein>
<feature type="domain" description="Quinate/shikimate 5-dehydrogenase/glutamyl-tRNA reductase" evidence="5">
    <location>
        <begin position="122"/>
        <end position="172"/>
    </location>
</feature>
<dbReference type="PANTHER" id="PTHR21089:SF1">
    <property type="entry name" value="BIFUNCTIONAL 3-DEHYDROQUINATE DEHYDRATASE_SHIKIMATE DEHYDROGENASE, CHLOROPLASTIC"/>
    <property type="match status" value="1"/>
</dbReference>
<keyword evidence="8" id="KW-1185">Reference proteome</keyword>
<dbReference type="InterPro" id="IPR046346">
    <property type="entry name" value="Aminoacid_DH-like_N_sf"/>
</dbReference>
<dbReference type="InterPro" id="IPR006151">
    <property type="entry name" value="Shikm_DH/Glu-tRNA_Rdtase"/>
</dbReference>
<dbReference type="EC" id="1.1.1.25" evidence="2"/>
<dbReference type="InterPro" id="IPR013708">
    <property type="entry name" value="Shikimate_DH-bd_N"/>
</dbReference>
<dbReference type="CDD" id="cd01065">
    <property type="entry name" value="NAD_bind_Shikimate_DH"/>
    <property type="match status" value="1"/>
</dbReference>
<proteinExistence type="predicted"/>
<sequence length="306" mass="32956">MRLKYDVDTKILFQIGDPLDQCCATYLHNALYEFCNVNAVNLSVPVPKGGLGDFVKAAKVIGAAGFDLTMPHKSAIIPFLDECDPASRAFKCVNHVKIREGKLIGVGLDGAGMGLSLQYEQGDIGGRHALMIGAGAVAGPIAADLCARGVKKFTIVNRTVEKAKYIADTLREIYGADTTYGPFTEEYLSQTAPDITLAVQCTCLGGGSHWQEFPHLGFVDLLPKECIAADVLYPTTTFLEAAKSRGLPTVSGKGMLYQQQLAMMEFYFGVKLGPDALAEAIEALEVAIALRGVRNERRAELASMSR</sequence>
<comment type="pathway">
    <text evidence="1">Metabolic intermediate biosynthesis; chorismate biosynthesis; chorismate from D-erythrose 4-phosphate and phosphoenolpyruvate: step 4/7.</text>
</comment>
<organism evidence="7 8">
    <name type="scientific">Zongyangia hominis</name>
    <dbReference type="NCBI Taxonomy" id="2763677"/>
    <lineage>
        <taxon>Bacteria</taxon>
        <taxon>Bacillati</taxon>
        <taxon>Bacillota</taxon>
        <taxon>Clostridia</taxon>
        <taxon>Eubacteriales</taxon>
        <taxon>Oscillospiraceae</taxon>
        <taxon>Zongyangia</taxon>
    </lineage>
</organism>
<accession>A0A926ED20</accession>
<dbReference type="Pfam" id="PF08501">
    <property type="entry name" value="Shikimate_dh_N"/>
    <property type="match status" value="1"/>
</dbReference>
<evidence type="ECO:0000256" key="3">
    <source>
        <dbReference type="ARBA" id="ARBA00023141"/>
    </source>
</evidence>
<comment type="caution">
    <text evidence="7">The sequence shown here is derived from an EMBL/GenBank/DDBJ whole genome shotgun (WGS) entry which is preliminary data.</text>
</comment>
<gene>
    <name evidence="7" type="ORF">H8709_08345</name>
</gene>
<dbReference type="GO" id="GO:0009423">
    <property type="term" value="P:chorismate biosynthetic process"/>
    <property type="evidence" value="ECO:0007669"/>
    <property type="project" value="TreeGrafter"/>
</dbReference>
<dbReference type="SUPFAM" id="SSF51735">
    <property type="entry name" value="NAD(P)-binding Rossmann-fold domains"/>
    <property type="match status" value="1"/>
</dbReference>
<comment type="catalytic activity">
    <reaction evidence="4">
        <text>shikimate + NADP(+) = 3-dehydroshikimate + NADPH + H(+)</text>
        <dbReference type="Rhea" id="RHEA:17737"/>
        <dbReference type="ChEBI" id="CHEBI:15378"/>
        <dbReference type="ChEBI" id="CHEBI:16630"/>
        <dbReference type="ChEBI" id="CHEBI:36208"/>
        <dbReference type="ChEBI" id="CHEBI:57783"/>
        <dbReference type="ChEBI" id="CHEBI:58349"/>
        <dbReference type="EC" id="1.1.1.25"/>
    </reaction>
</comment>
<evidence type="ECO:0000256" key="2">
    <source>
        <dbReference type="ARBA" id="ARBA00012962"/>
    </source>
</evidence>
<dbReference type="PANTHER" id="PTHR21089">
    <property type="entry name" value="SHIKIMATE DEHYDROGENASE"/>
    <property type="match status" value="1"/>
</dbReference>
<feature type="domain" description="Shikimate dehydrogenase substrate binding N-terminal" evidence="6">
    <location>
        <begin position="15"/>
        <end position="96"/>
    </location>
</feature>
<evidence type="ECO:0000313" key="7">
    <source>
        <dbReference type="EMBL" id="MBC8570835.1"/>
    </source>
</evidence>
<dbReference type="SUPFAM" id="SSF53223">
    <property type="entry name" value="Aminoacid dehydrogenase-like, N-terminal domain"/>
    <property type="match status" value="1"/>
</dbReference>
<dbReference type="Gene3D" id="3.40.50.10860">
    <property type="entry name" value="Leucine Dehydrogenase, chain A, domain 1"/>
    <property type="match status" value="1"/>
</dbReference>
<keyword evidence="3" id="KW-0057">Aromatic amino acid biosynthesis</keyword>
<dbReference type="EMBL" id="JACRTC010000005">
    <property type="protein sequence ID" value="MBC8570835.1"/>
    <property type="molecule type" value="Genomic_DNA"/>
</dbReference>
<dbReference type="InterPro" id="IPR022893">
    <property type="entry name" value="Shikimate_DH_fam"/>
</dbReference>
<evidence type="ECO:0000256" key="4">
    <source>
        <dbReference type="ARBA" id="ARBA00049442"/>
    </source>
</evidence>
<dbReference type="Pfam" id="PF01488">
    <property type="entry name" value="Shikimate_DH"/>
    <property type="match status" value="1"/>
</dbReference>
<dbReference type="InterPro" id="IPR036291">
    <property type="entry name" value="NAD(P)-bd_dom_sf"/>
</dbReference>
<dbReference type="RefSeq" id="WP_262397929.1">
    <property type="nucleotide sequence ID" value="NZ_JACRTC010000005.1"/>
</dbReference>
<dbReference type="Gene3D" id="3.40.50.720">
    <property type="entry name" value="NAD(P)-binding Rossmann-like Domain"/>
    <property type="match status" value="1"/>
</dbReference>
<evidence type="ECO:0000256" key="1">
    <source>
        <dbReference type="ARBA" id="ARBA00004871"/>
    </source>
</evidence>
<name>A0A926ED20_9FIRM</name>
<dbReference type="GO" id="GO:0004764">
    <property type="term" value="F:shikimate 3-dehydrogenase (NADP+) activity"/>
    <property type="evidence" value="ECO:0007669"/>
    <property type="project" value="UniProtKB-EC"/>
</dbReference>
<evidence type="ECO:0000259" key="5">
    <source>
        <dbReference type="Pfam" id="PF01488"/>
    </source>
</evidence>